<dbReference type="PANTHER" id="PTHR43157">
    <property type="entry name" value="PHOSPHATIDYLINOSITOL-GLYCAN BIOSYNTHESIS CLASS F PROTEIN-RELATED"/>
    <property type="match status" value="1"/>
</dbReference>
<reference evidence="3" key="1">
    <citation type="submission" date="2024-06" db="EMBL/GenBank/DDBJ databases">
        <title>Streptomyces sp. strain HUAS MG91 genome sequences.</title>
        <authorList>
            <person name="Mo P."/>
        </authorList>
    </citation>
    <scope>NUCLEOTIDE SEQUENCE</scope>
    <source>
        <strain evidence="3">HUAS MG91</strain>
    </source>
</reference>
<evidence type="ECO:0000256" key="2">
    <source>
        <dbReference type="SAM" id="MobiDB-lite"/>
    </source>
</evidence>
<dbReference type="GO" id="GO:0016491">
    <property type="term" value="F:oxidoreductase activity"/>
    <property type="evidence" value="ECO:0007669"/>
    <property type="project" value="UniProtKB-KW"/>
</dbReference>
<feature type="region of interest" description="Disordered" evidence="2">
    <location>
        <begin position="263"/>
        <end position="282"/>
    </location>
</feature>
<name>A0AAU8IL61_9ACTN</name>
<keyword evidence="1" id="KW-0560">Oxidoreductase</keyword>
<dbReference type="PRINTS" id="PR00081">
    <property type="entry name" value="GDHRDH"/>
</dbReference>
<dbReference type="AlphaFoldDB" id="A0AAU8IL61"/>
<sequence length="310" mass="33064">MTRERWTDDRMSDQSGRTAVVTGANSGVGLATARALARRGARVVLAVRDVDRGRRAAADITAGFPAARLDVRHLDLADLDSVRAFADGTRAERQRLDLLVNNAGVMAPPRTLGAQGHEVQFATNHLGHFALTGLLLDLLGRGADPRVVTVSSPNHRQGRIDFDDLDGERAYSPMGHYGQSKLANAVFGLHLHRLLARTDSPVRSVLAHPGYVATNLQKGTPVAGVRLLYGRLLAPLAQKPADGALSVLYAATEPGVRGGEFIAPGGRGELRGAPTRVEPAPRATDAVTGRRLWEVSERLTGVRFPLPVAG</sequence>
<gene>
    <name evidence="3" type="ORF">ABII15_02720</name>
</gene>
<dbReference type="KEGG" id="stac:ABII15_02720"/>
<dbReference type="NCBIfam" id="NF004846">
    <property type="entry name" value="PRK06197.1"/>
    <property type="match status" value="1"/>
</dbReference>
<dbReference type="InterPro" id="IPR002347">
    <property type="entry name" value="SDR_fam"/>
</dbReference>
<proteinExistence type="predicted"/>
<accession>A0AAU8IL61</accession>
<evidence type="ECO:0000313" key="3">
    <source>
        <dbReference type="EMBL" id="XCJ68941.1"/>
    </source>
</evidence>
<dbReference type="Pfam" id="PF00106">
    <property type="entry name" value="adh_short"/>
    <property type="match status" value="1"/>
</dbReference>
<dbReference type="EMBL" id="CP159534">
    <property type="protein sequence ID" value="XCJ68941.1"/>
    <property type="molecule type" value="Genomic_DNA"/>
</dbReference>
<dbReference type="RefSeq" id="WP_353940623.1">
    <property type="nucleotide sequence ID" value="NZ_CP159534.1"/>
</dbReference>
<evidence type="ECO:0000256" key="1">
    <source>
        <dbReference type="ARBA" id="ARBA00023002"/>
    </source>
</evidence>
<dbReference type="PANTHER" id="PTHR43157:SF31">
    <property type="entry name" value="PHOSPHATIDYLINOSITOL-GLYCAN BIOSYNTHESIS CLASS F PROTEIN"/>
    <property type="match status" value="1"/>
</dbReference>
<dbReference type="SUPFAM" id="SSF51735">
    <property type="entry name" value="NAD(P)-binding Rossmann-fold domains"/>
    <property type="match status" value="1"/>
</dbReference>
<organism evidence="3">
    <name type="scientific">Streptomyces tabacisoli</name>
    <dbReference type="NCBI Taxonomy" id="3156398"/>
    <lineage>
        <taxon>Bacteria</taxon>
        <taxon>Bacillati</taxon>
        <taxon>Actinomycetota</taxon>
        <taxon>Actinomycetes</taxon>
        <taxon>Kitasatosporales</taxon>
        <taxon>Streptomycetaceae</taxon>
        <taxon>Streptomyces</taxon>
    </lineage>
</organism>
<protein>
    <submittedName>
        <fullName evidence="3">Oxidoreductase</fullName>
    </submittedName>
</protein>
<dbReference type="InterPro" id="IPR036291">
    <property type="entry name" value="NAD(P)-bd_dom_sf"/>
</dbReference>
<dbReference type="Gene3D" id="3.40.50.720">
    <property type="entry name" value="NAD(P)-binding Rossmann-like Domain"/>
    <property type="match status" value="1"/>
</dbReference>